<protein>
    <submittedName>
        <fullName evidence="4">Peptide-N-glycosidase F-related protein</fullName>
    </submittedName>
</protein>
<evidence type="ECO:0000259" key="3">
    <source>
        <dbReference type="Pfam" id="PF09113"/>
    </source>
</evidence>
<dbReference type="PROSITE" id="PS51257">
    <property type="entry name" value="PROKAR_LIPOPROTEIN"/>
    <property type="match status" value="1"/>
</dbReference>
<keyword evidence="1" id="KW-1015">Disulfide bond</keyword>
<dbReference type="PANTHER" id="PTHR39319:SF1">
    <property type="entry name" value="SI:DKEY-256H2.1"/>
    <property type="match status" value="1"/>
</dbReference>
<feature type="domain" description="Peptide-N-glycosidase F C-terminal" evidence="3">
    <location>
        <begin position="186"/>
        <end position="326"/>
    </location>
</feature>
<gene>
    <name evidence="4" type="ORF">NPX36_13660</name>
</gene>
<dbReference type="Proteomes" id="UP001317001">
    <property type="component" value="Chromosome"/>
</dbReference>
<dbReference type="RefSeq" id="WP_257499284.1">
    <property type="nucleotide sequence ID" value="NZ_CP102382.1"/>
</dbReference>
<dbReference type="EMBL" id="CP102382">
    <property type="protein sequence ID" value="UUV21357.1"/>
    <property type="molecule type" value="Genomic_DNA"/>
</dbReference>
<dbReference type="Gene3D" id="2.60.120.230">
    <property type="match status" value="2"/>
</dbReference>
<keyword evidence="5" id="KW-1185">Reference proteome</keyword>
<reference evidence="4 5" key="1">
    <citation type="submission" date="2022-08" db="EMBL/GenBank/DDBJ databases">
        <title>Myroides zhujiangensis sp. nov., a novel bacterium isolated from sediment in the Pearl River Estuary.</title>
        <authorList>
            <person name="Cui L."/>
        </authorList>
    </citation>
    <scope>NUCLEOTIDE SEQUENCE [LARGE SCALE GENOMIC DNA]</scope>
    <source>
        <strain evidence="4 5">SCSIO 72103</strain>
    </source>
</reference>
<evidence type="ECO:0000313" key="5">
    <source>
        <dbReference type="Proteomes" id="UP001317001"/>
    </source>
</evidence>
<dbReference type="Pfam" id="PF09112">
    <property type="entry name" value="N-glycanase_N"/>
    <property type="match status" value="1"/>
</dbReference>
<dbReference type="PANTHER" id="PTHR39319">
    <property type="entry name" value="SI:DKEY-256H2.1"/>
    <property type="match status" value="1"/>
</dbReference>
<sequence>MKKIITLLFFSAFTLIACKDDEKTNDDPARTINVKTFDKVKVAFGDNLSQSAEGTFTFPDNLDNVKTIKMYIKDICPNKDCDEWDRYANIYAKDKATGTWYELGRFINPYWVGNEKLERGYEVDVTDFRSILSGTTELKIYTETWNAKGRTYSVEFDFEPGTPDYKYSAVVPVIQYNKSSIDGVPYGTNFDTNVFDLTKQITIPTNTEIAYFRTIISGWGHATPNDAGGRGCAEWCFRTHHILINGNPTFSHELKAIGCAQNPVNNQAPGNWKPERAGWCPGMVVPVRFNNIEKNMFGTAFNFEYDFEDWTNNNGNGNAFYAVSTFVVVKSNAPIEKPIVN</sequence>
<feature type="domain" description="Peptide-N-glycosidase F N-terminal" evidence="2">
    <location>
        <begin position="75"/>
        <end position="157"/>
    </location>
</feature>
<dbReference type="Pfam" id="PF09113">
    <property type="entry name" value="N-glycanase_C"/>
    <property type="match status" value="1"/>
</dbReference>
<evidence type="ECO:0000313" key="4">
    <source>
        <dbReference type="EMBL" id="UUV21357.1"/>
    </source>
</evidence>
<dbReference type="InterPro" id="IPR015197">
    <property type="entry name" value="PngaseF_C"/>
</dbReference>
<dbReference type="InterPro" id="IPR008977">
    <property type="entry name" value="PHM/PNGase_F_dom_sf"/>
</dbReference>
<proteinExistence type="predicted"/>
<dbReference type="InterPro" id="IPR014784">
    <property type="entry name" value="Cu2_ascorb_mOase-like_C"/>
</dbReference>
<dbReference type="InterPro" id="IPR015196">
    <property type="entry name" value="PngaseF_N"/>
</dbReference>
<evidence type="ECO:0000256" key="1">
    <source>
        <dbReference type="ARBA" id="ARBA00023157"/>
    </source>
</evidence>
<name>A0ABY5NSI5_9FLAO</name>
<organism evidence="4 5">
    <name type="scientific">Paenimyroides aestuarii</name>
    <dbReference type="NCBI Taxonomy" id="2968490"/>
    <lineage>
        <taxon>Bacteria</taxon>
        <taxon>Pseudomonadati</taxon>
        <taxon>Bacteroidota</taxon>
        <taxon>Flavobacteriia</taxon>
        <taxon>Flavobacteriales</taxon>
        <taxon>Flavobacteriaceae</taxon>
        <taxon>Paenimyroides</taxon>
    </lineage>
</organism>
<accession>A0ABY5NSI5</accession>
<dbReference type="InterPro" id="IPR053251">
    <property type="entry name" value="N-glycanase"/>
</dbReference>
<evidence type="ECO:0000259" key="2">
    <source>
        <dbReference type="Pfam" id="PF09112"/>
    </source>
</evidence>
<dbReference type="SUPFAM" id="SSF49742">
    <property type="entry name" value="PHM/PNGase F"/>
    <property type="match status" value="2"/>
</dbReference>